<protein>
    <submittedName>
        <fullName evidence="3">FecR family protein</fullName>
    </submittedName>
</protein>
<dbReference type="Gene3D" id="3.55.50.30">
    <property type="match status" value="1"/>
</dbReference>
<dbReference type="PANTHER" id="PTHR30273">
    <property type="entry name" value="PERIPLASMIC SIGNAL SENSOR AND SIGMA FACTOR ACTIVATOR FECR-RELATED"/>
    <property type="match status" value="1"/>
</dbReference>
<organism evidence="3 4">
    <name type="scientific">Steroidobacter flavus</name>
    <dbReference type="NCBI Taxonomy" id="1842136"/>
    <lineage>
        <taxon>Bacteria</taxon>
        <taxon>Pseudomonadati</taxon>
        <taxon>Pseudomonadota</taxon>
        <taxon>Gammaproteobacteria</taxon>
        <taxon>Steroidobacterales</taxon>
        <taxon>Steroidobacteraceae</taxon>
        <taxon>Steroidobacter</taxon>
    </lineage>
</organism>
<comment type="caution">
    <text evidence="3">The sequence shown here is derived from an EMBL/GenBank/DDBJ whole genome shotgun (WGS) entry which is preliminary data.</text>
</comment>
<dbReference type="PANTHER" id="PTHR30273:SF2">
    <property type="entry name" value="PROTEIN FECR"/>
    <property type="match status" value="1"/>
</dbReference>
<evidence type="ECO:0000313" key="3">
    <source>
        <dbReference type="EMBL" id="MFC4313758.1"/>
    </source>
</evidence>
<dbReference type="EMBL" id="JBHSDU010000015">
    <property type="protein sequence ID" value="MFC4313758.1"/>
    <property type="molecule type" value="Genomic_DNA"/>
</dbReference>
<dbReference type="InterPro" id="IPR006860">
    <property type="entry name" value="FecR"/>
</dbReference>
<keyword evidence="4" id="KW-1185">Reference proteome</keyword>
<accession>A0ABV8T484</accession>
<gene>
    <name evidence="3" type="ORF">ACFPN2_32085</name>
</gene>
<dbReference type="Pfam" id="PF04773">
    <property type="entry name" value="FecR"/>
    <property type="match status" value="1"/>
</dbReference>
<dbReference type="Proteomes" id="UP001595904">
    <property type="component" value="Unassembled WGS sequence"/>
</dbReference>
<feature type="domain" description="FecR protein" evidence="2">
    <location>
        <begin position="33"/>
        <end position="121"/>
    </location>
</feature>
<evidence type="ECO:0000313" key="4">
    <source>
        <dbReference type="Proteomes" id="UP001595904"/>
    </source>
</evidence>
<name>A0ABV8T484_9GAMM</name>
<feature type="chain" id="PRO_5046831358" evidence="1">
    <location>
        <begin position="23"/>
        <end position="236"/>
    </location>
</feature>
<proteinExistence type="predicted"/>
<dbReference type="Gene3D" id="2.60.120.1440">
    <property type="match status" value="1"/>
</dbReference>
<keyword evidence="1" id="KW-0732">Signal</keyword>
<evidence type="ECO:0000259" key="2">
    <source>
        <dbReference type="Pfam" id="PF04773"/>
    </source>
</evidence>
<evidence type="ECO:0000256" key="1">
    <source>
        <dbReference type="SAM" id="SignalP"/>
    </source>
</evidence>
<dbReference type="InterPro" id="IPR012373">
    <property type="entry name" value="Ferrdict_sens_TM"/>
</dbReference>
<feature type="signal peptide" evidence="1">
    <location>
        <begin position="1"/>
        <end position="22"/>
    </location>
</feature>
<sequence>MTFALAASVAAFALVFWFQAPGIVDRALADKSVAPGQQASVPLADGSTAYLDGDTAIDVDFNGDARRVNLVRGRAWFDVQHDSSRPFFVRAGDVDVRVVGTAFAVERRGSAVVVTVERGKVAVADKKLGTAAQLSPGQQLVLDGETIRGAENVSAETSLAWRRGLVVFDQASLATVADELSRMGAGRIVIPDESLRSLTVSGVFQSGDWHAVLDSLRSGLNLQATRVPGVVTVLHR</sequence>
<reference evidence="4" key="1">
    <citation type="journal article" date="2019" name="Int. J. Syst. Evol. Microbiol.">
        <title>The Global Catalogue of Microorganisms (GCM) 10K type strain sequencing project: providing services to taxonomists for standard genome sequencing and annotation.</title>
        <authorList>
            <consortium name="The Broad Institute Genomics Platform"/>
            <consortium name="The Broad Institute Genome Sequencing Center for Infectious Disease"/>
            <person name="Wu L."/>
            <person name="Ma J."/>
        </authorList>
    </citation>
    <scope>NUCLEOTIDE SEQUENCE [LARGE SCALE GENOMIC DNA]</scope>
    <source>
        <strain evidence="4">CGMCC 1.10759</strain>
    </source>
</reference>